<evidence type="ECO:0000313" key="3">
    <source>
        <dbReference type="EMBL" id="KAL3521693.1"/>
    </source>
</evidence>
<name>A0ABD2ZRR4_9GENT</name>
<keyword evidence="1" id="KW-0472">Membrane</keyword>
<keyword evidence="2" id="KW-0732">Signal</keyword>
<feature type="chain" id="PRO_5044825653" evidence="2">
    <location>
        <begin position="29"/>
        <end position="100"/>
    </location>
</feature>
<feature type="signal peptide" evidence="2">
    <location>
        <begin position="1"/>
        <end position="28"/>
    </location>
</feature>
<keyword evidence="4" id="KW-1185">Reference proteome</keyword>
<gene>
    <name evidence="3" type="ORF">ACH5RR_019842</name>
</gene>
<protein>
    <submittedName>
        <fullName evidence="3">Uncharacterized protein</fullName>
    </submittedName>
</protein>
<proteinExistence type="predicted"/>
<keyword evidence="1" id="KW-0812">Transmembrane</keyword>
<evidence type="ECO:0000313" key="4">
    <source>
        <dbReference type="Proteomes" id="UP001630127"/>
    </source>
</evidence>
<evidence type="ECO:0000256" key="2">
    <source>
        <dbReference type="SAM" id="SignalP"/>
    </source>
</evidence>
<accession>A0ABD2ZRR4</accession>
<reference evidence="3 4" key="1">
    <citation type="submission" date="2024-11" db="EMBL/GenBank/DDBJ databases">
        <title>A near-complete genome assembly of Cinchona calisaya.</title>
        <authorList>
            <person name="Lian D.C."/>
            <person name="Zhao X.W."/>
            <person name="Wei L."/>
        </authorList>
    </citation>
    <scope>NUCLEOTIDE SEQUENCE [LARGE SCALE GENOMIC DNA]</scope>
    <source>
        <tissue evidence="3">Nenye</tissue>
    </source>
</reference>
<comment type="caution">
    <text evidence="3">The sequence shown here is derived from an EMBL/GenBank/DDBJ whole genome shotgun (WGS) entry which is preliminary data.</text>
</comment>
<organism evidence="3 4">
    <name type="scientific">Cinchona calisaya</name>
    <dbReference type="NCBI Taxonomy" id="153742"/>
    <lineage>
        <taxon>Eukaryota</taxon>
        <taxon>Viridiplantae</taxon>
        <taxon>Streptophyta</taxon>
        <taxon>Embryophyta</taxon>
        <taxon>Tracheophyta</taxon>
        <taxon>Spermatophyta</taxon>
        <taxon>Magnoliopsida</taxon>
        <taxon>eudicotyledons</taxon>
        <taxon>Gunneridae</taxon>
        <taxon>Pentapetalae</taxon>
        <taxon>asterids</taxon>
        <taxon>lamiids</taxon>
        <taxon>Gentianales</taxon>
        <taxon>Rubiaceae</taxon>
        <taxon>Cinchonoideae</taxon>
        <taxon>Cinchoneae</taxon>
        <taxon>Cinchona</taxon>
    </lineage>
</organism>
<evidence type="ECO:0000256" key="1">
    <source>
        <dbReference type="SAM" id="Phobius"/>
    </source>
</evidence>
<dbReference type="EMBL" id="JBJUIK010000008">
    <property type="protein sequence ID" value="KAL3521693.1"/>
    <property type="molecule type" value="Genomic_DNA"/>
</dbReference>
<sequence length="100" mass="10083">MGQSRHSKISSLLYSSMLRLFFITTSETSATGSSAVVEVISNTINKLTGIFLIGDGDGGGGGGDGSGFWKDIAASNAGVAFVVTAFAGFALAAAVVCNTR</sequence>
<feature type="transmembrane region" description="Helical" evidence="1">
    <location>
        <begin position="77"/>
        <end position="97"/>
    </location>
</feature>
<keyword evidence="1" id="KW-1133">Transmembrane helix</keyword>
<dbReference type="Proteomes" id="UP001630127">
    <property type="component" value="Unassembled WGS sequence"/>
</dbReference>
<dbReference type="AlphaFoldDB" id="A0ABD2ZRR4"/>